<protein>
    <recommendedName>
        <fullName evidence="4">Zn(2)-C6 fungal-type domain-containing protein</fullName>
    </recommendedName>
</protein>
<dbReference type="Gene3D" id="4.10.240.10">
    <property type="entry name" value="Zn(2)-C6 fungal-type DNA-binding domain"/>
    <property type="match status" value="1"/>
</dbReference>
<feature type="region of interest" description="Disordered" evidence="3">
    <location>
        <begin position="61"/>
        <end position="93"/>
    </location>
</feature>
<organism evidence="5 6">
    <name type="scientific">Trichoderma citrinoviride</name>
    <dbReference type="NCBI Taxonomy" id="58853"/>
    <lineage>
        <taxon>Eukaryota</taxon>
        <taxon>Fungi</taxon>
        <taxon>Dikarya</taxon>
        <taxon>Ascomycota</taxon>
        <taxon>Pezizomycotina</taxon>
        <taxon>Sordariomycetes</taxon>
        <taxon>Hypocreomycetidae</taxon>
        <taxon>Hypocreales</taxon>
        <taxon>Hypocreaceae</taxon>
        <taxon>Trichoderma</taxon>
    </lineage>
</organism>
<dbReference type="OrthoDB" id="10067394at2759"/>
<evidence type="ECO:0000313" key="5">
    <source>
        <dbReference type="EMBL" id="PTB63218.1"/>
    </source>
</evidence>
<dbReference type="InterPro" id="IPR036864">
    <property type="entry name" value="Zn2-C6_fun-type_DNA-bd_sf"/>
</dbReference>
<reference evidence="6" key="1">
    <citation type="submission" date="2016-07" db="EMBL/GenBank/DDBJ databases">
        <title>Multiple horizontal gene transfer events from other fungi enriched the ability of initially mycotrophic Trichoderma (Ascomycota) to feed on dead plant biomass.</title>
        <authorList>
            <consortium name="DOE Joint Genome Institute"/>
            <person name="Atanasova L."/>
            <person name="Chenthamara K."/>
            <person name="Zhang J."/>
            <person name="Grujic M."/>
            <person name="Henrissat B."/>
            <person name="Kuo A."/>
            <person name="Aerts A."/>
            <person name="Salamov A."/>
            <person name="Lipzen A."/>
            <person name="Labutti K."/>
            <person name="Barry K."/>
            <person name="Miao Y."/>
            <person name="Rahimi M.J."/>
            <person name="Shen Q."/>
            <person name="Grigoriev I.V."/>
            <person name="Kubicek C.P."/>
            <person name="Druzhinina I.S."/>
        </authorList>
    </citation>
    <scope>NUCLEOTIDE SEQUENCE [LARGE SCALE GENOMIC DNA]</scope>
    <source>
        <strain evidence="6">TUCIM 6016</strain>
    </source>
</reference>
<dbReference type="GeneID" id="36603781"/>
<dbReference type="GO" id="GO:0008270">
    <property type="term" value="F:zinc ion binding"/>
    <property type="evidence" value="ECO:0007669"/>
    <property type="project" value="InterPro"/>
</dbReference>
<dbReference type="CDD" id="cd12148">
    <property type="entry name" value="fungal_TF_MHR"/>
    <property type="match status" value="1"/>
</dbReference>
<dbReference type="PANTHER" id="PTHR47431:SF4">
    <property type="entry name" value="ZN(II)2CYS6 TRANSCRIPTION FACTOR (EUROFUNG)"/>
    <property type="match status" value="1"/>
</dbReference>
<dbReference type="GO" id="GO:0003677">
    <property type="term" value="F:DNA binding"/>
    <property type="evidence" value="ECO:0007669"/>
    <property type="project" value="InterPro"/>
</dbReference>
<dbReference type="PROSITE" id="PS50048">
    <property type="entry name" value="ZN2_CY6_FUNGAL_2"/>
    <property type="match status" value="1"/>
</dbReference>
<dbReference type="PANTHER" id="PTHR47431">
    <property type="entry name" value="ZN(II)2CYS6 TRANSCRIPTION FACTOR (EUROFUNG)-RELATED"/>
    <property type="match status" value="1"/>
</dbReference>
<feature type="domain" description="Zn(2)-C6 fungal-type" evidence="4">
    <location>
        <begin position="22"/>
        <end position="52"/>
    </location>
</feature>
<sequence length="541" mass="60761">MELEGPTQQKGARRIKGRVAIACTECRSQHLRCDAIVPTCSRCRNLRKTCVYLDLRRSRRRHASVEKATHPRHRHGTNNETRATPVSLPQSRASEGAQSPLTRFIASSHAVVPAPFVDSYLLTSRPADAFYKFFFPGHPFVLPRYHLMRRSERTTDVNCGLVLIITFIGSIYIHDVLSNEYKQAAERALSEQLAPNGFNVQALMLLALTLEWSGENERAATILEQAKTMGLEIGIQKRNFASTHGYGDEVLEESWRRTWWELYVTDALFAGIRHLPTFSLWGVDADVDIPCEEKQYLGGTIPQPRTMSDYDDRGFDDNCEGFSSFAYLIDATRILGTTLAAGDIANKSAYSFVKNAEANLMSWDLHLPRSKRDPVQSDGTVDEILFKAHMTKNTTSTHLHRPRSMLHYTTMELLCSKYAPPLPAEVLSEEEQHLDRHTHKAINAAKNFVDLLTASSSPLTHSPFVMCMGSLAVATCLSSCEHILTGSEIIRAKDRVRVFLGVLKAFATIWSQARHWSGEIKLMANVCQKEWTVGSGYEWGG</sequence>
<dbReference type="GO" id="GO:0006351">
    <property type="term" value="P:DNA-templated transcription"/>
    <property type="evidence" value="ECO:0007669"/>
    <property type="project" value="InterPro"/>
</dbReference>
<dbReference type="EMBL" id="KZ680220">
    <property type="protein sequence ID" value="PTB63218.1"/>
    <property type="molecule type" value="Genomic_DNA"/>
</dbReference>
<evidence type="ECO:0000313" key="6">
    <source>
        <dbReference type="Proteomes" id="UP000241546"/>
    </source>
</evidence>
<name>A0A2T4B1V3_9HYPO</name>
<keyword evidence="2" id="KW-0539">Nucleus</keyword>
<evidence type="ECO:0000256" key="1">
    <source>
        <dbReference type="ARBA" id="ARBA00022723"/>
    </source>
</evidence>
<dbReference type="GO" id="GO:0000981">
    <property type="term" value="F:DNA-binding transcription factor activity, RNA polymerase II-specific"/>
    <property type="evidence" value="ECO:0007669"/>
    <property type="project" value="InterPro"/>
</dbReference>
<dbReference type="CDD" id="cd00067">
    <property type="entry name" value="GAL4"/>
    <property type="match status" value="1"/>
</dbReference>
<evidence type="ECO:0000259" key="4">
    <source>
        <dbReference type="PROSITE" id="PS50048"/>
    </source>
</evidence>
<dbReference type="InterPro" id="IPR007219">
    <property type="entry name" value="XnlR_reg_dom"/>
</dbReference>
<keyword evidence="6" id="KW-1185">Reference proteome</keyword>
<gene>
    <name evidence="5" type="ORF">BBK36DRAFT_1172018</name>
</gene>
<dbReference type="Pfam" id="PF00172">
    <property type="entry name" value="Zn_clus"/>
    <property type="match status" value="1"/>
</dbReference>
<dbReference type="Proteomes" id="UP000241546">
    <property type="component" value="Unassembled WGS sequence"/>
</dbReference>
<dbReference type="SMART" id="SM00066">
    <property type="entry name" value="GAL4"/>
    <property type="match status" value="1"/>
</dbReference>
<dbReference type="Pfam" id="PF04082">
    <property type="entry name" value="Fungal_trans"/>
    <property type="match status" value="1"/>
</dbReference>
<dbReference type="SUPFAM" id="SSF57701">
    <property type="entry name" value="Zn2/Cys6 DNA-binding domain"/>
    <property type="match status" value="1"/>
</dbReference>
<proteinExistence type="predicted"/>
<dbReference type="RefSeq" id="XP_024746538.1">
    <property type="nucleotide sequence ID" value="XM_024895663.1"/>
</dbReference>
<dbReference type="AlphaFoldDB" id="A0A2T4B1V3"/>
<evidence type="ECO:0000256" key="3">
    <source>
        <dbReference type="SAM" id="MobiDB-lite"/>
    </source>
</evidence>
<keyword evidence="1" id="KW-0479">Metal-binding</keyword>
<evidence type="ECO:0000256" key="2">
    <source>
        <dbReference type="ARBA" id="ARBA00023242"/>
    </source>
</evidence>
<feature type="compositionally biased region" description="Polar residues" evidence="3">
    <location>
        <begin position="78"/>
        <end position="93"/>
    </location>
</feature>
<accession>A0A2T4B1V3</accession>
<dbReference type="InterPro" id="IPR001138">
    <property type="entry name" value="Zn2Cys6_DnaBD"/>
</dbReference>
<dbReference type="PROSITE" id="PS00463">
    <property type="entry name" value="ZN2_CY6_FUNGAL_1"/>
    <property type="match status" value="1"/>
</dbReference>